<dbReference type="EMBL" id="CM007652">
    <property type="protein sequence ID" value="ONI25547.1"/>
    <property type="molecule type" value="Genomic_DNA"/>
</dbReference>
<keyword evidence="3" id="KW-0175">Coiled coil</keyword>
<keyword evidence="2" id="KW-0805">Transcription regulation</keyword>
<evidence type="ECO:0000256" key="2">
    <source>
        <dbReference type="ARBA" id="ARBA00023015"/>
    </source>
</evidence>
<name>A0A251QP12_PRUPE</name>
<dbReference type="GO" id="GO:0003700">
    <property type="term" value="F:DNA-binding transcription factor activity"/>
    <property type="evidence" value="ECO:0007669"/>
    <property type="project" value="InterPro"/>
</dbReference>
<organism evidence="8 9">
    <name type="scientific">Prunus persica</name>
    <name type="common">Peach</name>
    <name type="synonym">Amygdalus persica</name>
    <dbReference type="NCBI Taxonomy" id="3760"/>
    <lineage>
        <taxon>Eukaryota</taxon>
        <taxon>Viridiplantae</taxon>
        <taxon>Streptophyta</taxon>
        <taxon>Embryophyta</taxon>
        <taxon>Tracheophyta</taxon>
        <taxon>Spermatophyta</taxon>
        <taxon>Magnoliopsida</taxon>
        <taxon>eudicotyledons</taxon>
        <taxon>Gunneridae</taxon>
        <taxon>Pentapetalae</taxon>
        <taxon>rosids</taxon>
        <taxon>fabids</taxon>
        <taxon>Rosales</taxon>
        <taxon>Rosaceae</taxon>
        <taxon>Amygdaloideae</taxon>
        <taxon>Amygdaleae</taxon>
        <taxon>Prunus</taxon>
    </lineage>
</organism>
<evidence type="ECO:0000256" key="4">
    <source>
        <dbReference type="ARBA" id="ARBA00023125"/>
    </source>
</evidence>
<evidence type="ECO:0000256" key="6">
    <source>
        <dbReference type="ARBA" id="ARBA00023242"/>
    </source>
</evidence>
<dbReference type="PANTHER" id="PTHR46373:SF20">
    <property type="entry name" value="PROTEIN RKD1"/>
    <property type="match status" value="1"/>
</dbReference>
<protein>
    <recommendedName>
        <fullName evidence="7">RWP-RK domain-containing protein</fullName>
    </recommendedName>
</protein>
<dbReference type="Pfam" id="PF02042">
    <property type="entry name" value="RWP-RK"/>
    <property type="match status" value="1"/>
</dbReference>
<dbReference type="Proteomes" id="UP000006882">
    <property type="component" value="Chromosome G2"/>
</dbReference>
<sequence>MLLSSLYFHSLIPKVSNFHSDFDVSLIPIFSQMDSVQLQVPKIEINPHGFDSLQYYQDPFHENVSLEEHLPLDNLFEFNSIPLEWNQNQHPHMGFQGFEDLGSWDFMLDNTDFTSPCDYVVVDEKPVITMVDYFDYSNNPTSDLDEASRMADWGSNGIYNKKSSAALELDEIQKYFDLPITQAAKKLNVGLTVLKRRCRELNIMRWPHRKIKSLKALIENVKGLGLTDELKMLEEQKRLLEQLPDMELTERAKKLRQASFKANYKMKRSLTTARP</sequence>
<evidence type="ECO:0000256" key="3">
    <source>
        <dbReference type="ARBA" id="ARBA00023054"/>
    </source>
</evidence>
<evidence type="ECO:0000313" key="9">
    <source>
        <dbReference type="Proteomes" id="UP000006882"/>
    </source>
</evidence>
<dbReference type="InterPro" id="IPR003035">
    <property type="entry name" value="RWP-RK_dom"/>
</dbReference>
<evidence type="ECO:0000256" key="5">
    <source>
        <dbReference type="ARBA" id="ARBA00023163"/>
    </source>
</evidence>
<dbReference type="InterPro" id="IPR044607">
    <property type="entry name" value="RKD-like"/>
</dbReference>
<evidence type="ECO:0000256" key="1">
    <source>
        <dbReference type="ARBA" id="ARBA00004049"/>
    </source>
</evidence>
<reference evidence="8 9" key="1">
    <citation type="journal article" date="2013" name="Nat. Genet.">
        <title>The high-quality draft genome of peach (Prunus persica) identifies unique patterns of genetic diversity, domestication and genome evolution.</title>
        <authorList>
            <consortium name="International Peach Genome Initiative"/>
            <person name="Verde I."/>
            <person name="Abbott A.G."/>
            <person name="Scalabrin S."/>
            <person name="Jung S."/>
            <person name="Shu S."/>
            <person name="Marroni F."/>
            <person name="Zhebentyayeva T."/>
            <person name="Dettori M.T."/>
            <person name="Grimwood J."/>
            <person name="Cattonaro F."/>
            <person name="Zuccolo A."/>
            <person name="Rossini L."/>
            <person name="Jenkins J."/>
            <person name="Vendramin E."/>
            <person name="Meisel L.A."/>
            <person name="Decroocq V."/>
            <person name="Sosinski B."/>
            <person name="Prochnik S."/>
            <person name="Mitros T."/>
            <person name="Policriti A."/>
            <person name="Cipriani G."/>
            <person name="Dondini L."/>
            <person name="Ficklin S."/>
            <person name="Goodstein D.M."/>
            <person name="Xuan P."/>
            <person name="Del Fabbro C."/>
            <person name="Aramini V."/>
            <person name="Copetti D."/>
            <person name="Gonzalez S."/>
            <person name="Horner D.S."/>
            <person name="Falchi R."/>
            <person name="Lucas S."/>
            <person name="Mica E."/>
            <person name="Maldonado J."/>
            <person name="Lazzari B."/>
            <person name="Bielenberg D."/>
            <person name="Pirona R."/>
            <person name="Miculan M."/>
            <person name="Barakat A."/>
            <person name="Testolin R."/>
            <person name="Stella A."/>
            <person name="Tartarini S."/>
            <person name="Tonutti P."/>
            <person name="Arus P."/>
            <person name="Orellana A."/>
            <person name="Wells C."/>
            <person name="Main D."/>
            <person name="Vizzotto G."/>
            <person name="Silva H."/>
            <person name="Salamini F."/>
            <person name="Schmutz J."/>
            <person name="Morgante M."/>
            <person name="Rokhsar D.S."/>
        </authorList>
    </citation>
    <scope>NUCLEOTIDE SEQUENCE [LARGE SCALE GENOMIC DNA]</scope>
    <source>
        <strain evidence="9">cv. Nemared</strain>
    </source>
</reference>
<dbReference type="AlphaFoldDB" id="A0A251QP12"/>
<dbReference type="STRING" id="3760.A0A251QP12"/>
<evidence type="ECO:0000313" key="8">
    <source>
        <dbReference type="EMBL" id="ONI25547.1"/>
    </source>
</evidence>
<dbReference type="GO" id="GO:0003677">
    <property type="term" value="F:DNA binding"/>
    <property type="evidence" value="ECO:0007669"/>
    <property type="project" value="UniProtKB-KW"/>
</dbReference>
<dbReference type="eggNOG" id="ENOG502QSPQ">
    <property type="taxonomic scope" value="Eukaryota"/>
</dbReference>
<keyword evidence="5" id="KW-0804">Transcription</keyword>
<comment type="function">
    <text evidence="1">Putative transcription factor.</text>
</comment>
<keyword evidence="6" id="KW-0539">Nucleus</keyword>
<dbReference type="PANTHER" id="PTHR46373">
    <property type="entry name" value="PROTEIN RKD4"/>
    <property type="match status" value="1"/>
</dbReference>
<keyword evidence="4" id="KW-0238">DNA-binding</keyword>
<accession>A0A251QP12</accession>
<proteinExistence type="predicted"/>
<feature type="domain" description="RWP-RK" evidence="7">
    <location>
        <begin position="155"/>
        <end position="236"/>
    </location>
</feature>
<dbReference type="OrthoDB" id="6270329at2759"/>
<dbReference type="PROSITE" id="PS51519">
    <property type="entry name" value="RWP_RK"/>
    <property type="match status" value="1"/>
</dbReference>
<dbReference type="Gramene" id="ONI25547">
    <property type="protein sequence ID" value="ONI25547"/>
    <property type="gene ID" value="PRUPE_2G308900"/>
</dbReference>
<keyword evidence="9" id="KW-1185">Reference proteome</keyword>
<gene>
    <name evidence="8" type="ORF">PRUPE_2G308900</name>
</gene>
<evidence type="ECO:0000259" key="7">
    <source>
        <dbReference type="PROSITE" id="PS51519"/>
    </source>
</evidence>